<dbReference type="RefSeq" id="WP_257463659.1">
    <property type="nucleotide sequence ID" value="NZ_BAABXP010000002.1"/>
</dbReference>
<comment type="caution">
    <text evidence="2">The sequence shown here is derived from an EMBL/GenBank/DDBJ whole genome shotgun (WGS) entry which is preliminary data.</text>
</comment>
<reference evidence="2 3" key="1">
    <citation type="submission" date="2024-06" db="EMBL/GenBank/DDBJ databases">
        <title>Genomic Encyclopedia of Type Strains, Phase IV (KMG-IV): sequencing the most valuable type-strain genomes for metagenomic binning, comparative biology and taxonomic classification.</title>
        <authorList>
            <person name="Goeker M."/>
        </authorList>
    </citation>
    <scope>NUCLEOTIDE SEQUENCE [LARGE SCALE GENOMIC DNA]</scope>
    <source>
        <strain evidence="2 3">DSM 29492</strain>
    </source>
</reference>
<feature type="coiled-coil region" evidence="1">
    <location>
        <begin position="7"/>
        <end position="48"/>
    </location>
</feature>
<evidence type="ECO:0000313" key="3">
    <source>
        <dbReference type="Proteomes" id="UP001549106"/>
    </source>
</evidence>
<name>A0ABV2LX87_9FIRM</name>
<evidence type="ECO:0000256" key="1">
    <source>
        <dbReference type="SAM" id="Coils"/>
    </source>
</evidence>
<keyword evidence="1" id="KW-0175">Coiled coil</keyword>
<accession>A0ABV2LX87</accession>
<organism evidence="2 3">
    <name type="scientific">Blautia caecimuris</name>
    <dbReference type="NCBI Taxonomy" id="1796615"/>
    <lineage>
        <taxon>Bacteria</taxon>
        <taxon>Bacillati</taxon>
        <taxon>Bacillota</taxon>
        <taxon>Clostridia</taxon>
        <taxon>Lachnospirales</taxon>
        <taxon>Lachnospiraceae</taxon>
        <taxon>Blautia</taxon>
    </lineage>
</organism>
<sequence>MGEQSVKELYQKQIQEAENKKELVENEIEDLKKKCRILRDNIRRIRTELLTETDIGKSDSEGNQYCPNCGSYAGDDIFCRKCGTRIK</sequence>
<dbReference type="Proteomes" id="UP001549106">
    <property type="component" value="Unassembled WGS sequence"/>
</dbReference>
<dbReference type="EMBL" id="JBEPMJ010000001">
    <property type="protein sequence ID" value="MET3748824.1"/>
    <property type="molecule type" value="Genomic_DNA"/>
</dbReference>
<gene>
    <name evidence="2" type="ORF">ABID24_000040</name>
</gene>
<evidence type="ECO:0000313" key="2">
    <source>
        <dbReference type="EMBL" id="MET3748824.1"/>
    </source>
</evidence>
<proteinExistence type="predicted"/>
<protein>
    <submittedName>
        <fullName evidence="2">Formamidopyrimidine-DNA glycosylase</fullName>
    </submittedName>
</protein>
<keyword evidence="3" id="KW-1185">Reference proteome</keyword>